<keyword evidence="2" id="KW-1185">Reference proteome</keyword>
<proteinExistence type="predicted"/>
<sequence>MRNTEYPTYRYLGDRHTDPALKGALCTAVRRADGKCIRGRNGSMLVQLEDGRKMVVLGRLLRKQGAGTG</sequence>
<evidence type="ECO:0000313" key="1">
    <source>
        <dbReference type="EMBL" id="GAA4332267.1"/>
    </source>
</evidence>
<evidence type="ECO:0000313" key="2">
    <source>
        <dbReference type="Proteomes" id="UP001501725"/>
    </source>
</evidence>
<organism evidence="1 2">
    <name type="scientific">Flaviaesturariibacter amylovorans</name>
    <dbReference type="NCBI Taxonomy" id="1084520"/>
    <lineage>
        <taxon>Bacteria</taxon>
        <taxon>Pseudomonadati</taxon>
        <taxon>Bacteroidota</taxon>
        <taxon>Chitinophagia</taxon>
        <taxon>Chitinophagales</taxon>
        <taxon>Chitinophagaceae</taxon>
        <taxon>Flaviaestuariibacter</taxon>
    </lineage>
</organism>
<comment type="caution">
    <text evidence="1">The sequence shown here is derived from an EMBL/GenBank/DDBJ whole genome shotgun (WGS) entry which is preliminary data.</text>
</comment>
<dbReference type="RefSeq" id="WP_345256051.1">
    <property type="nucleotide sequence ID" value="NZ_BAABGY010000007.1"/>
</dbReference>
<dbReference type="EMBL" id="BAABGY010000007">
    <property type="protein sequence ID" value="GAA4332267.1"/>
    <property type="molecule type" value="Genomic_DNA"/>
</dbReference>
<reference evidence="2" key="1">
    <citation type="journal article" date="2019" name="Int. J. Syst. Evol. Microbiol.">
        <title>The Global Catalogue of Microorganisms (GCM) 10K type strain sequencing project: providing services to taxonomists for standard genome sequencing and annotation.</title>
        <authorList>
            <consortium name="The Broad Institute Genomics Platform"/>
            <consortium name="The Broad Institute Genome Sequencing Center for Infectious Disease"/>
            <person name="Wu L."/>
            <person name="Ma J."/>
        </authorList>
    </citation>
    <scope>NUCLEOTIDE SEQUENCE [LARGE SCALE GENOMIC DNA]</scope>
    <source>
        <strain evidence="2">JCM 17919</strain>
    </source>
</reference>
<dbReference type="Proteomes" id="UP001501725">
    <property type="component" value="Unassembled WGS sequence"/>
</dbReference>
<protein>
    <submittedName>
        <fullName evidence="1">Uncharacterized protein</fullName>
    </submittedName>
</protein>
<accession>A0ABP8H051</accession>
<gene>
    <name evidence="1" type="ORF">GCM10023184_24740</name>
</gene>
<name>A0ABP8H051_9BACT</name>